<feature type="signal peptide" evidence="7">
    <location>
        <begin position="1"/>
        <end position="24"/>
    </location>
</feature>
<keyword evidence="4 6" id="KW-0472">Membrane</keyword>
<evidence type="ECO:0000256" key="2">
    <source>
        <dbReference type="ARBA" id="ARBA00022692"/>
    </source>
</evidence>
<dbReference type="InterPro" id="IPR052250">
    <property type="entry name" value="PDI_TMX3"/>
</dbReference>
<dbReference type="GeneID" id="108680979"/>
<gene>
    <name evidence="10" type="primary">LOC108680979</name>
</gene>
<keyword evidence="7" id="KW-0732">Signal</keyword>
<comment type="subcellular location">
    <subcellularLocation>
        <location evidence="1">Endoplasmic reticulum membrane</location>
        <topology evidence="1">Single-pass membrane protein</topology>
    </subcellularLocation>
</comment>
<dbReference type="Pfam" id="PF13848">
    <property type="entry name" value="Thioredoxin_6"/>
    <property type="match status" value="1"/>
</dbReference>
<dbReference type="AlphaFoldDB" id="A0A8B7PJ78"/>
<dbReference type="GO" id="GO:0005789">
    <property type="term" value="C:endoplasmic reticulum membrane"/>
    <property type="evidence" value="ECO:0007669"/>
    <property type="project" value="UniProtKB-SubCell"/>
</dbReference>
<proteinExistence type="predicted"/>
<dbReference type="Proteomes" id="UP000694843">
    <property type="component" value="Unplaced"/>
</dbReference>
<dbReference type="CTD" id="54495"/>
<organism evidence="9 10">
    <name type="scientific">Hyalella azteca</name>
    <name type="common">Amphipod</name>
    <dbReference type="NCBI Taxonomy" id="294128"/>
    <lineage>
        <taxon>Eukaryota</taxon>
        <taxon>Metazoa</taxon>
        <taxon>Ecdysozoa</taxon>
        <taxon>Arthropoda</taxon>
        <taxon>Crustacea</taxon>
        <taxon>Multicrustacea</taxon>
        <taxon>Malacostraca</taxon>
        <taxon>Eumalacostraca</taxon>
        <taxon>Peracarida</taxon>
        <taxon>Amphipoda</taxon>
        <taxon>Senticaudata</taxon>
        <taxon>Talitrida</taxon>
        <taxon>Talitroidea</taxon>
        <taxon>Hyalellidae</taxon>
        <taxon>Hyalella</taxon>
    </lineage>
</organism>
<feature type="domain" description="Thioredoxin" evidence="8">
    <location>
        <begin position="23"/>
        <end position="130"/>
    </location>
</feature>
<dbReference type="OrthoDB" id="74910at2759"/>
<sequence>MKWMNSCFKLVFLLCFCGVCHVLCAGTRVVELSDRFLELRGDSTWLIMFYAPWCGHCRKLEPTWGHIAQALYGTQIRVGRVDATRFTAFAAEFEVRGFPTIIFLRGSERAVYQGDRTTADIVGFARRMLGPPLPHVTELPNLPFMPTATTGREKEEGGIFVYAGPKDGELWSVYSWLADEHRYYHYFYTMDEEHLDKLVGRPLTYPAVVVHKDGSNSLYPGPEGEGVNASLSRWVLHERFPHFMRFTGSSLAQVFKGSKNIAMVVVGESKTGLLTTDETAEHYVDGYKFRDMLQTIAREDRNKYHQHFQFGWTGTPHLANNLVMTRLPLPSLVVINTTTLVCYVPPEPSHDLNHDLTRLFLDAVLEGTAEGRGGDSYAHRVQRAVLGAAWSLQEMWQGNPVLTTLLFGLPMGFLSLILYSVCCGDIMDAPMDEDDEGEGVEEYERRLARDMDHEKKD</sequence>
<comment type="function">
    <text evidence="5">Probable disulfide isomerase, which participates in the folding of proteins containing disulfide bonds. May act as a dithiol oxidase. Acts as a regulator of endoplasmic reticulum-mitochondria contact sites via its ability to regulate redox signals.</text>
</comment>
<dbReference type="KEGG" id="hazt:108680979"/>
<evidence type="ECO:0000256" key="5">
    <source>
        <dbReference type="ARBA" id="ARBA00045246"/>
    </source>
</evidence>
<evidence type="ECO:0000256" key="6">
    <source>
        <dbReference type="SAM" id="Phobius"/>
    </source>
</evidence>
<dbReference type="InterPro" id="IPR017937">
    <property type="entry name" value="Thioredoxin_CS"/>
</dbReference>
<dbReference type="Gene3D" id="3.40.30.10">
    <property type="entry name" value="Glutaredoxin"/>
    <property type="match status" value="2"/>
</dbReference>
<keyword evidence="9" id="KW-1185">Reference proteome</keyword>
<dbReference type="OMA" id="GIEMRNM"/>
<dbReference type="RefSeq" id="XP_018025401.1">
    <property type="nucleotide sequence ID" value="XM_018169912.1"/>
</dbReference>
<protein>
    <submittedName>
        <fullName evidence="10">Protein disulfide-isomerase TMX3 isoform X1</fullName>
    </submittedName>
</protein>
<reference evidence="10" key="1">
    <citation type="submission" date="2025-08" db="UniProtKB">
        <authorList>
            <consortium name="RefSeq"/>
        </authorList>
    </citation>
    <scope>IDENTIFICATION</scope>
    <source>
        <tissue evidence="10">Whole organism</tissue>
    </source>
</reference>
<dbReference type="SUPFAM" id="SSF52833">
    <property type="entry name" value="Thioredoxin-like"/>
    <property type="match status" value="1"/>
</dbReference>
<dbReference type="PRINTS" id="PR00421">
    <property type="entry name" value="THIOREDOXIN"/>
</dbReference>
<evidence type="ECO:0000259" key="8">
    <source>
        <dbReference type="PROSITE" id="PS51352"/>
    </source>
</evidence>
<evidence type="ECO:0000313" key="10">
    <source>
        <dbReference type="RefSeq" id="XP_018025401.1"/>
    </source>
</evidence>
<dbReference type="Pfam" id="PF00085">
    <property type="entry name" value="Thioredoxin"/>
    <property type="match status" value="1"/>
</dbReference>
<evidence type="ECO:0000256" key="4">
    <source>
        <dbReference type="ARBA" id="ARBA00023136"/>
    </source>
</evidence>
<name>A0A8B7PJ78_HYAAZ</name>
<evidence type="ECO:0000313" key="9">
    <source>
        <dbReference type="Proteomes" id="UP000694843"/>
    </source>
</evidence>
<keyword evidence="2 6" id="KW-0812">Transmembrane</keyword>
<dbReference type="InterPro" id="IPR036249">
    <property type="entry name" value="Thioredoxin-like_sf"/>
</dbReference>
<dbReference type="PANTHER" id="PTHR46426:SF1">
    <property type="entry name" value="PROTEIN DISULFIDE-ISOMERASE TMX3"/>
    <property type="match status" value="1"/>
</dbReference>
<dbReference type="InterPro" id="IPR013766">
    <property type="entry name" value="Thioredoxin_domain"/>
</dbReference>
<feature type="chain" id="PRO_5034162149" evidence="7">
    <location>
        <begin position="25"/>
        <end position="457"/>
    </location>
</feature>
<dbReference type="PROSITE" id="PS51352">
    <property type="entry name" value="THIOREDOXIN_2"/>
    <property type="match status" value="1"/>
</dbReference>
<evidence type="ECO:0000256" key="7">
    <source>
        <dbReference type="SAM" id="SignalP"/>
    </source>
</evidence>
<evidence type="ECO:0000256" key="3">
    <source>
        <dbReference type="ARBA" id="ARBA00022989"/>
    </source>
</evidence>
<feature type="transmembrane region" description="Helical" evidence="6">
    <location>
        <begin position="401"/>
        <end position="421"/>
    </location>
</feature>
<dbReference type="PANTHER" id="PTHR46426">
    <property type="entry name" value="PROTEIN DISULFIDE-ISOMERASE TMX3"/>
    <property type="match status" value="1"/>
</dbReference>
<evidence type="ECO:0000256" key="1">
    <source>
        <dbReference type="ARBA" id="ARBA00004389"/>
    </source>
</evidence>
<accession>A0A8B7PJ78</accession>
<keyword evidence="3 6" id="KW-1133">Transmembrane helix</keyword>
<dbReference type="PROSITE" id="PS00194">
    <property type="entry name" value="THIOREDOXIN_1"/>
    <property type="match status" value="1"/>
</dbReference>